<evidence type="ECO:0000313" key="2">
    <source>
        <dbReference type="Proteomes" id="UP001187192"/>
    </source>
</evidence>
<keyword evidence="2" id="KW-1185">Reference proteome</keyword>
<name>A0AA88DJ26_FICCA</name>
<dbReference type="Proteomes" id="UP001187192">
    <property type="component" value="Unassembled WGS sequence"/>
</dbReference>
<organism evidence="1 2">
    <name type="scientific">Ficus carica</name>
    <name type="common">Common fig</name>
    <dbReference type="NCBI Taxonomy" id="3494"/>
    <lineage>
        <taxon>Eukaryota</taxon>
        <taxon>Viridiplantae</taxon>
        <taxon>Streptophyta</taxon>
        <taxon>Embryophyta</taxon>
        <taxon>Tracheophyta</taxon>
        <taxon>Spermatophyta</taxon>
        <taxon>Magnoliopsida</taxon>
        <taxon>eudicotyledons</taxon>
        <taxon>Gunneridae</taxon>
        <taxon>Pentapetalae</taxon>
        <taxon>rosids</taxon>
        <taxon>fabids</taxon>
        <taxon>Rosales</taxon>
        <taxon>Moraceae</taxon>
        <taxon>Ficeae</taxon>
        <taxon>Ficus</taxon>
    </lineage>
</organism>
<evidence type="ECO:0000313" key="1">
    <source>
        <dbReference type="EMBL" id="GMN48459.1"/>
    </source>
</evidence>
<sequence>MSSKASQPKAFQAILFAMEQVMREHRLILNLISFLIPMLNGRGLKEILDGGLKESNLGYNSKVLVITLGLANLIWGSEMGPRQPLSNSTHCLN</sequence>
<dbReference type="EMBL" id="BTGU01000028">
    <property type="protein sequence ID" value="GMN48459.1"/>
    <property type="molecule type" value="Genomic_DNA"/>
</dbReference>
<reference evidence="1" key="1">
    <citation type="submission" date="2023-07" db="EMBL/GenBank/DDBJ databases">
        <title>draft genome sequence of fig (Ficus carica).</title>
        <authorList>
            <person name="Takahashi T."/>
            <person name="Nishimura K."/>
        </authorList>
    </citation>
    <scope>NUCLEOTIDE SEQUENCE</scope>
</reference>
<accession>A0AA88DJ26</accession>
<comment type="caution">
    <text evidence="1">The sequence shown here is derived from an EMBL/GenBank/DDBJ whole genome shotgun (WGS) entry which is preliminary data.</text>
</comment>
<gene>
    <name evidence="1" type="ORF">TIFTF001_017634</name>
</gene>
<proteinExistence type="predicted"/>
<dbReference type="AlphaFoldDB" id="A0AA88DJ26"/>
<protein>
    <submittedName>
        <fullName evidence="1">Uncharacterized protein</fullName>
    </submittedName>
</protein>